<reference evidence="1 2" key="1">
    <citation type="journal article" date="2017" name="Int. J. Parasitol.">
        <title>The genome of the protozoan parasite Cystoisospora suis and a reverse vaccinology approach to identify vaccine candidates.</title>
        <authorList>
            <person name="Palmieri N."/>
            <person name="Shrestha A."/>
            <person name="Ruttkowski B."/>
            <person name="Beck T."/>
            <person name="Vogl C."/>
            <person name="Tomley F."/>
            <person name="Blake D.P."/>
            <person name="Joachim A."/>
        </authorList>
    </citation>
    <scope>NUCLEOTIDE SEQUENCE [LARGE SCALE GENOMIC DNA]</scope>
    <source>
        <strain evidence="1 2">Wien I</strain>
    </source>
</reference>
<organism evidence="1 2">
    <name type="scientific">Cystoisospora suis</name>
    <dbReference type="NCBI Taxonomy" id="483139"/>
    <lineage>
        <taxon>Eukaryota</taxon>
        <taxon>Sar</taxon>
        <taxon>Alveolata</taxon>
        <taxon>Apicomplexa</taxon>
        <taxon>Conoidasida</taxon>
        <taxon>Coccidia</taxon>
        <taxon>Eucoccidiorida</taxon>
        <taxon>Eimeriorina</taxon>
        <taxon>Sarcocystidae</taxon>
        <taxon>Cystoisospora</taxon>
    </lineage>
</organism>
<dbReference type="GeneID" id="94423996"/>
<proteinExistence type="predicted"/>
<dbReference type="AlphaFoldDB" id="A0A2C6LG60"/>
<evidence type="ECO:0000313" key="1">
    <source>
        <dbReference type="EMBL" id="PHJ25594.1"/>
    </source>
</evidence>
<dbReference type="RefSeq" id="XP_067927240.1">
    <property type="nucleotide sequence ID" value="XM_068060785.1"/>
</dbReference>
<evidence type="ECO:0000313" key="2">
    <source>
        <dbReference type="Proteomes" id="UP000221165"/>
    </source>
</evidence>
<keyword evidence="2" id="KW-1185">Reference proteome</keyword>
<name>A0A2C6LG60_9APIC</name>
<comment type="caution">
    <text evidence="1">The sequence shown here is derived from an EMBL/GenBank/DDBJ whole genome shotgun (WGS) entry which is preliminary data.</text>
</comment>
<dbReference type="EMBL" id="MIGC01000210">
    <property type="protein sequence ID" value="PHJ25594.1"/>
    <property type="molecule type" value="Genomic_DNA"/>
</dbReference>
<gene>
    <name evidence="1" type="ORF">CSUI_000551</name>
</gene>
<accession>A0A2C6LG60</accession>
<dbReference type="VEuPathDB" id="ToxoDB:CSUI_000551"/>
<dbReference type="Proteomes" id="UP000221165">
    <property type="component" value="Unassembled WGS sequence"/>
</dbReference>
<sequence>MRSSIASHDPRLPPRPALDSIFCLREVQQDASDCSPGSVVLSSDIAAAVAKLPCLESVLCPTAFLKGEPKQLIPACSGFSRELESRVANHNR</sequence>
<protein>
    <submittedName>
        <fullName evidence="1">Uncharacterized protein</fullName>
    </submittedName>
</protein>